<name>A0A1H9X177_9PSEU</name>
<dbReference type="Gene3D" id="3.40.190.10">
    <property type="entry name" value="Periplasmic binding protein-like II"/>
    <property type="match status" value="2"/>
</dbReference>
<feature type="domain" description="Solute-binding protein family 3/N-terminal" evidence="3">
    <location>
        <begin position="114"/>
        <end position="340"/>
    </location>
</feature>
<dbReference type="InterPro" id="IPR001638">
    <property type="entry name" value="Solute-binding_3/MltF_N"/>
</dbReference>
<dbReference type="EMBL" id="FOGI01000012">
    <property type="protein sequence ID" value="SES39839.1"/>
    <property type="molecule type" value="Genomic_DNA"/>
</dbReference>
<sequence length="358" mass="37456">MSPNDPVDNPLRGPGTENRRSEPRNAALHWAAALSTPRDTAYRGQQAARARRVGLLGTGLALWTGSDRLRKLRRVRAVVFGLVGVLAAGCLSVRAASGPEAEGGQGVAVGSGRTVRVAVFNNYPPAEFTAAGRLTGWMIELLEPIARESGLRFDVVPVNNFSTIIPGLRSGRFDIAAANLTVSAERVGIIDMVTVDAVGTGFSSAAASGVAIRSGADLCGRAVAALAGSVYEPQLKAVNEECAATGAPPARSSLYPDSSAAVLAAGTGRADVFMGSYSEVVHSARESGRLTVQPYQFARLPEAIGFPKGSPHTEKVRAAVNKLIADGRYRAVLDKWGMADIAIPESRLNPAVDPMGDR</sequence>
<proteinExistence type="predicted"/>
<evidence type="ECO:0000259" key="3">
    <source>
        <dbReference type="SMART" id="SM00062"/>
    </source>
</evidence>
<dbReference type="STRING" id="155974.SAMN04487818_112118"/>
<evidence type="ECO:0000313" key="5">
    <source>
        <dbReference type="Proteomes" id="UP000199051"/>
    </source>
</evidence>
<dbReference type="SUPFAM" id="SSF53850">
    <property type="entry name" value="Periplasmic binding protein-like II"/>
    <property type="match status" value="1"/>
</dbReference>
<evidence type="ECO:0000256" key="2">
    <source>
        <dbReference type="SAM" id="MobiDB-lite"/>
    </source>
</evidence>
<evidence type="ECO:0000313" key="4">
    <source>
        <dbReference type="EMBL" id="SES39839.1"/>
    </source>
</evidence>
<dbReference type="PANTHER" id="PTHR35936:SF17">
    <property type="entry name" value="ARGININE-BINDING EXTRACELLULAR PROTEIN ARTP"/>
    <property type="match status" value="1"/>
</dbReference>
<dbReference type="AlphaFoldDB" id="A0A1H9X177"/>
<gene>
    <name evidence="4" type="ORF">SAMN04487818_112118</name>
</gene>
<organism evidence="4 5">
    <name type="scientific">Actinokineospora terrae</name>
    <dbReference type="NCBI Taxonomy" id="155974"/>
    <lineage>
        <taxon>Bacteria</taxon>
        <taxon>Bacillati</taxon>
        <taxon>Actinomycetota</taxon>
        <taxon>Actinomycetes</taxon>
        <taxon>Pseudonocardiales</taxon>
        <taxon>Pseudonocardiaceae</taxon>
        <taxon>Actinokineospora</taxon>
    </lineage>
</organism>
<feature type="region of interest" description="Disordered" evidence="2">
    <location>
        <begin position="1"/>
        <end position="24"/>
    </location>
</feature>
<dbReference type="PANTHER" id="PTHR35936">
    <property type="entry name" value="MEMBRANE-BOUND LYTIC MUREIN TRANSGLYCOSYLASE F"/>
    <property type="match status" value="1"/>
</dbReference>
<evidence type="ECO:0000256" key="1">
    <source>
        <dbReference type="ARBA" id="ARBA00022729"/>
    </source>
</evidence>
<reference evidence="5" key="1">
    <citation type="submission" date="2016-10" db="EMBL/GenBank/DDBJ databases">
        <authorList>
            <person name="Varghese N."/>
            <person name="Submissions S."/>
        </authorList>
    </citation>
    <scope>NUCLEOTIDE SEQUENCE [LARGE SCALE GENOMIC DNA]</scope>
    <source>
        <strain evidence="5">DSM 44260</strain>
    </source>
</reference>
<dbReference type="Pfam" id="PF00497">
    <property type="entry name" value="SBP_bac_3"/>
    <property type="match status" value="1"/>
</dbReference>
<keyword evidence="1" id="KW-0732">Signal</keyword>
<dbReference type="SMART" id="SM00062">
    <property type="entry name" value="PBPb"/>
    <property type="match status" value="1"/>
</dbReference>
<accession>A0A1H9X177</accession>
<dbReference type="Proteomes" id="UP000199051">
    <property type="component" value="Unassembled WGS sequence"/>
</dbReference>
<protein>
    <submittedName>
        <fullName evidence="4">Polar amino acid transport system substrate-binding protein</fullName>
    </submittedName>
</protein>
<keyword evidence="5" id="KW-1185">Reference proteome</keyword>